<dbReference type="InterPro" id="IPR052336">
    <property type="entry name" value="MlaD_Phospholipid_Transporter"/>
</dbReference>
<evidence type="ECO:0000259" key="4">
    <source>
        <dbReference type="Pfam" id="PF11887"/>
    </source>
</evidence>
<dbReference type="PANTHER" id="PTHR33371">
    <property type="entry name" value="INTERMEMBRANE PHOSPHOLIPID TRANSPORT SYSTEM BINDING PROTEIN MLAD-RELATED"/>
    <property type="match status" value="1"/>
</dbReference>
<evidence type="ECO:0000256" key="2">
    <source>
        <dbReference type="SAM" id="Phobius"/>
    </source>
</evidence>
<feature type="compositionally biased region" description="Pro residues" evidence="1">
    <location>
        <begin position="446"/>
        <end position="469"/>
    </location>
</feature>
<dbReference type="InterPro" id="IPR024516">
    <property type="entry name" value="Mce_C"/>
</dbReference>
<name>A0ABT8UHS0_9MYCO</name>
<accession>A0ABT8UHS0</accession>
<feature type="domain" description="Mammalian cell entry C-terminal" evidence="4">
    <location>
        <begin position="135"/>
        <end position="354"/>
    </location>
</feature>
<dbReference type="InterPro" id="IPR003399">
    <property type="entry name" value="Mce/MlaD"/>
</dbReference>
<organism evidence="5 6">
    <name type="scientific">Mycolicibacterium arseniciresistens</name>
    <dbReference type="NCBI Taxonomy" id="3062257"/>
    <lineage>
        <taxon>Bacteria</taxon>
        <taxon>Bacillati</taxon>
        <taxon>Actinomycetota</taxon>
        <taxon>Actinomycetes</taxon>
        <taxon>Mycobacteriales</taxon>
        <taxon>Mycobacteriaceae</taxon>
        <taxon>Mycolicibacterium</taxon>
    </lineage>
</organism>
<feature type="compositionally biased region" description="Low complexity" evidence="1">
    <location>
        <begin position="426"/>
        <end position="445"/>
    </location>
</feature>
<dbReference type="RefSeq" id="WP_302914421.1">
    <property type="nucleotide sequence ID" value="NZ_JAUMSQ010000081.1"/>
</dbReference>
<dbReference type="Proteomes" id="UP001168823">
    <property type="component" value="Unassembled WGS sequence"/>
</dbReference>
<evidence type="ECO:0000313" key="5">
    <source>
        <dbReference type="EMBL" id="MDO3636701.1"/>
    </source>
</evidence>
<protein>
    <submittedName>
        <fullName evidence="5">MCE family protein</fullName>
    </submittedName>
</protein>
<evidence type="ECO:0000313" key="6">
    <source>
        <dbReference type="Proteomes" id="UP001168823"/>
    </source>
</evidence>
<dbReference type="InterPro" id="IPR005693">
    <property type="entry name" value="Mce"/>
</dbReference>
<dbReference type="Pfam" id="PF02470">
    <property type="entry name" value="MlaD"/>
    <property type="match status" value="1"/>
</dbReference>
<keyword evidence="2" id="KW-1133">Transmembrane helix</keyword>
<keyword evidence="2" id="KW-0472">Membrane</keyword>
<feature type="region of interest" description="Disordered" evidence="1">
    <location>
        <begin position="413"/>
        <end position="475"/>
    </location>
</feature>
<dbReference type="EMBL" id="JAUMSQ010000081">
    <property type="protein sequence ID" value="MDO3636701.1"/>
    <property type="molecule type" value="Genomic_DNA"/>
</dbReference>
<comment type="caution">
    <text evidence="5">The sequence shown here is derived from an EMBL/GenBank/DDBJ whole genome shotgun (WGS) entry which is preliminary data.</text>
</comment>
<keyword evidence="2" id="KW-0812">Transmembrane</keyword>
<reference evidence="5" key="1">
    <citation type="submission" date="2023-07" db="EMBL/GenBank/DDBJ databases">
        <title>Mycolicibacterium sp. nov., a novel bacterial species.</title>
        <authorList>
            <person name="Cao Y."/>
        </authorList>
    </citation>
    <scope>NUCLEOTIDE SEQUENCE</scope>
    <source>
        <strain evidence="5">KC 300</strain>
    </source>
</reference>
<feature type="transmembrane region" description="Helical" evidence="2">
    <location>
        <begin position="20"/>
        <end position="40"/>
    </location>
</feature>
<dbReference type="NCBIfam" id="TIGR00996">
    <property type="entry name" value="Mtu_fam_mce"/>
    <property type="match status" value="1"/>
</dbReference>
<keyword evidence="6" id="KW-1185">Reference proteome</keyword>
<evidence type="ECO:0000256" key="1">
    <source>
        <dbReference type="SAM" id="MobiDB-lite"/>
    </source>
</evidence>
<feature type="domain" description="Mce/MlaD" evidence="3">
    <location>
        <begin position="49"/>
        <end position="128"/>
    </location>
</feature>
<gene>
    <name evidence="5" type="ORF">Q2100_13180</name>
</gene>
<dbReference type="PANTHER" id="PTHR33371:SF19">
    <property type="entry name" value="MCE-FAMILY PROTEIN MCE4A"/>
    <property type="match status" value="1"/>
</dbReference>
<dbReference type="Pfam" id="PF11887">
    <property type="entry name" value="Mce4_CUP1"/>
    <property type="match status" value="1"/>
</dbReference>
<proteinExistence type="predicted"/>
<evidence type="ECO:0000259" key="3">
    <source>
        <dbReference type="Pfam" id="PF02470"/>
    </source>
</evidence>
<sequence>MSVAGQTTNSPRRSGVDPIWWAPVLFVVVIVLVALTAVLFTGAAKSFVPVTLVSDRSGLVMEDGAKVKLRGVQIGEVDGIGTEAAAEGSENSKLTLKIYPDQFQFLPRNVEAEIKASTAFGAKYVDLVVPEDGGSPQPLEPGAVLKSRNVTVEVNTVFQNLQSVVQSVDPAKLNSVLSAVAQAVRGKGDVIGQAITDSNNVLLAVNPRMPTVQRDWQLFGQTADAYSKAAQDILSVLDSFSTTSTTIDTNARALDDLLLSSVGFAQSGINVIGGNQPALVRSLDLLMPTTELLETYSPTYTCLFQGAQWFLDNGGRDALGGNGKSVIMDAALLFGDDSYRYPDHLPRVNAKGGPGGRPGCGSLPDVSKNFPVKYLVTDTGFGTGLDVRPNPGIGFPGFANYFPVTKAIPEPPRIRYPGGPAPGPLPAYSGAPPYGAALYAPDGTPLYPPPPGAPPPPPPLPAPLTPPTPTEQDAP</sequence>